<accession>A0A2W7NH92</accession>
<dbReference type="InterPro" id="IPR021520">
    <property type="entry name" value="Stealth_CR2"/>
</dbReference>
<comment type="similarity">
    <text evidence="1">Belongs to the stealth family.</text>
</comment>
<dbReference type="EMBL" id="QKZL01000002">
    <property type="protein sequence ID" value="PZX18823.1"/>
    <property type="molecule type" value="Genomic_DNA"/>
</dbReference>
<evidence type="ECO:0000259" key="5">
    <source>
        <dbReference type="Pfam" id="PF17101"/>
    </source>
</evidence>
<keyword evidence="2" id="KW-0808">Transferase</keyword>
<dbReference type="Proteomes" id="UP000248916">
    <property type="component" value="Unassembled WGS sequence"/>
</dbReference>
<dbReference type="Pfam" id="PF17101">
    <property type="entry name" value="Stealth_CR1"/>
    <property type="match status" value="1"/>
</dbReference>
<feature type="domain" description="Stealth protein CR2 conserved region 2" evidence="4">
    <location>
        <begin position="38"/>
        <end position="147"/>
    </location>
</feature>
<name>A0A2W7NH92_9RHOB</name>
<evidence type="ECO:0000256" key="3">
    <source>
        <dbReference type="ARBA" id="ARBA00023169"/>
    </source>
</evidence>
<dbReference type="GO" id="GO:0016772">
    <property type="term" value="F:transferase activity, transferring phosphorus-containing groups"/>
    <property type="evidence" value="ECO:0007669"/>
    <property type="project" value="InterPro"/>
</dbReference>
<sequence length="330" mass="36090">MSIDAVITWVDGADPAHAEKRARLAGTSGHSGGAAPTRFTDSGEIYLCIASLLKFAPFLRRIHVLTDAQKPDLLDDFATVGLCAPDRIVLADHRDAFAGLSDALPTFSSRSIESTMHRLPGLAERFVYLNDDMLLTAPATPDDFFREGRPVLRGIMRKPAARRGIGRLTATLRALARRPNRRAGHEYSQEMAAAMVGFTDAFLRVPHCPHPLRVSVIETALADRPGCLERQVSHRFRAREQYSPIAFANHVELSLGTPHHRPPEMAYIRGPEDLPSGLERIRSGAVSVACLQSLDAYPEAARRSALRYLAEVLSSHLPPRIAARLTGAAA</sequence>
<dbReference type="PANTHER" id="PTHR24045">
    <property type="match status" value="1"/>
</dbReference>
<feature type="domain" description="Stealth protein CR1 conserved region 1" evidence="5">
    <location>
        <begin position="1"/>
        <end position="25"/>
    </location>
</feature>
<keyword evidence="3" id="KW-0270">Exopolysaccharide synthesis</keyword>
<gene>
    <name evidence="6" type="ORF">LX81_00516</name>
</gene>
<proteinExistence type="inferred from homology"/>
<dbReference type="RefSeq" id="WP_170133828.1">
    <property type="nucleotide sequence ID" value="NZ_QKZL01000002.1"/>
</dbReference>
<protein>
    <submittedName>
        <fullName evidence="6">Stealth-like protein</fullName>
    </submittedName>
</protein>
<dbReference type="InterPro" id="IPR031358">
    <property type="entry name" value="Stealth_CR1"/>
</dbReference>
<keyword evidence="7" id="KW-1185">Reference proteome</keyword>
<evidence type="ECO:0000256" key="1">
    <source>
        <dbReference type="ARBA" id="ARBA00007583"/>
    </source>
</evidence>
<evidence type="ECO:0000259" key="4">
    <source>
        <dbReference type="Pfam" id="PF11380"/>
    </source>
</evidence>
<dbReference type="GO" id="GO:0000271">
    <property type="term" value="P:polysaccharide biosynthetic process"/>
    <property type="evidence" value="ECO:0007669"/>
    <property type="project" value="UniProtKB-KW"/>
</dbReference>
<reference evidence="6 7" key="1">
    <citation type="submission" date="2018-06" db="EMBL/GenBank/DDBJ databases">
        <title>Genomic Encyclopedia of Archaeal and Bacterial Type Strains, Phase II (KMG-II): from individual species to whole genera.</title>
        <authorList>
            <person name="Goeker M."/>
        </authorList>
    </citation>
    <scope>NUCLEOTIDE SEQUENCE [LARGE SCALE GENOMIC DNA]</scope>
    <source>
        <strain evidence="6 7">DSM 22009</strain>
    </source>
</reference>
<evidence type="ECO:0000313" key="7">
    <source>
        <dbReference type="Proteomes" id="UP000248916"/>
    </source>
</evidence>
<comment type="caution">
    <text evidence="6">The sequence shown here is derived from an EMBL/GenBank/DDBJ whole genome shotgun (WGS) entry which is preliminary data.</text>
</comment>
<evidence type="ECO:0000313" key="6">
    <source>
        <dbReference type="EMBL" id="PZX18823.1"/>
    </source>
</evidence>
<dbReference type="PANTHER" id="PTHR24045:SF0">
    <property type="entry name" value="N-ACETYLGLUCOSAMINE-1-PHOSPHOTRANSFERASE SUBUNITS ALPHA_BETA"/>
    <property type="match status" value="1"/>
</dbReference>
<dbReference type="Pfam" id="PF11380">
    <property type="entry name" value="Stealth_CR2"/>
    <property type="match status" value="1"/>
</dbReference>
<dbReference type="InterPro" id="IPR047141">
    <property type="entry name" value="Stealth"/>
</dbReference>
<organism evidence="6 7">
    <name type="scientific">Palleronia aestuarii</name>
    <dbReference type="NCBI Taxonomy" id="568105"/>
    <lineage>
        <taxon>Bacteria</taxon>
        <taxon>Pseudomonadati</taxon>
        <taxon>Pseudomonadota</taxon>
        <taxon>Alphaproteobacteria</taxon>
        <taxon>Rhodobacterales</taxon>
        <taxon>Roseobacteraceae</taxon>
        <taxon>Palleronia</taxon>
    </lineage>
</organism>
<evidence type="ECO:0000256" key="2">
    <source>
        <dbReference type="ARBA" id="ARBA00022679"/>
    </source>
</evidence>
<dbReference type="AlphaFoldDB" id="A0A2W7NH92"/>